<keyword evidence="2" id="KW-1185">Reference proteome</keyword>
<dbReference type="AlphaFoldDB" id="A0A2P6Q3F5"/>
<sequence>MGRRTIIRIRKILRVPHIITIPKIVTVEKSPDSSTIFSSLTGFSSLMAVYASLLSISDDPKDPLSDLETEAKLHLRAIHREEAEDADSRRWFAQLRSRSDPPWWRLCKSLLWKTSLRLRQMIQIQSFMVAYTFALEGKC</sequence>
<dbReference type="Gramene" id="PRQ28706">
    <property type="protein sequence ID" value="PRQ28706"/>
    <property type="gene ID" value="RchiOBHm_Chr5g0005901"/>
</dbReference>
<comment type="caution">
    <text evidence="1">The sequence shown here is derived from an EMBL/GenBank/DDBJ whole genome shotgun (WGS) entry which is preliminary data.</text>
</comment>
<evidence type="ECO:0000313" key="2">
    <source>
        <dbReference type="Proteomes" id="UP000238479"/>
    </source>
</evidence>
<reference evidence="1 2" key="1">
    <citation type="journal article" date="2018" name="Nat. Genet.">
        <title>The Rosa genome provides new insights in the design of modern roses.</title>
        <authorList>
            <person name="Bendahmane M."/>
        </authorList>
    </citation>
    <scope>NUCLEOTIDE SEQUENCE [LARGE SCALE GENOMIC DNA]</scope>
    <source>
        <strain evidence="2">cv. Old Blush</strain>
    </source>
</reference>
<dbReference type="Proteomes" id="UP000238479">
    <property type="component" value="Chromosome 5"/>
</dbReference>
<proteinExistence type="predicted"/>
<protein>
    <submittedName>
        <fullName evidence="1">Uncharacterized protein</fullName>
    </submittedName>
</protein>
<dbReference type="EMBL" id="PDCK01000043">
    <property type="protein sequence ID" value="PRQ28706.1"/>
    <property type="molecule type" value="Genomic_DNA"/>
</dbReference>
<name>A0A2P6Q3F5_ROSCH</name>
<accession>A0A2P6Q3F5</accession>
<evidence type="ECO:0000313" key="1">
    <source>
        <dbReference type="EMBL" id="PRQ28706.1"/>
    </source>
</evidence>
<gene>
    <name evidence="1" type="ORF">RchiOBHm_Chr5g0005901</name>
</gene>
<organism evidence="1 2">
    <name type="scientific">Rosa chinensis</name>
    <name type="common">China rose</name>
    <dbReference type="NCBI Taxonomy" id="74649"/>
    <lineage>
        <taxon>Eukaryota</taxon>
        <taxon>Viridiplantae</taxon>
        <taxon>Streptophyta</taxon>
        <taxon>Embryophyta</taxon>
        <taxon>Tracheophyta</taxon>
        <taxon>Spermatophyta</taxon>
        <taxon>Magnoliopsida</taxon>
        <taxon>eudicotyledons</taxon>
        <taxon>Gunneridae</taxon>
        <taxon>Pentapetalae</taxon>
        <taxon>rosids</taxon>
        <taxon>fabids</taxon>
        <taxon>Rosales</taxon>
        <taxon>Rosaceae</taxon>
        <taxon>Rosoideae</taxon>
        <taxon>Rosoideae incertae sedis</taxon>
        <taxon>Rosa</taxon>
    </lineage>
</organism>